<dbReference type="GO" id="GO:0000272">
    <property type="term" value="P:polysaccharide catabolic process"/>
    <property type="evidence" value="ECO:0007669"/>
    <property type="project" value="InterPro"/>
</dbReference>
<organism evidence="5 6">
    <name type="scientific">Thalassoglobus polymorphus</name>
    <dbReference type="NCBI Taxonomy" id="2527994"/>
    <lineage>
        <taxon>Bacteria</taxon>
        <taxon>Pseudomonadati</taxon>
        <taxon>Planctomycetota</taxon>
        <taxon>Planctomycetia</taxon>
        <taxon>Planctomycetales</taxon>
        <taxon>Planctomycetaceae</taxon>
        <taxon>Thalassoglobus</taxon>
    </lineage>
</organism>
<accession>A0A517QS79</accession>
<keyword evidence="1 3" id="KW-0378">Hydrolase</keyword>
<dbReference type="KEGG" id="tpol:Mal48_37470"/>
<dbReference type="Pfam" id="PF00150">
    <property type="entry name" value="Cellulase"/>
    <property type="match status" value="1"/>
</dbReference>
<evidence type="ECO:0000259" key="4">
    <source>
        <dbReference type="Pfam" id="PF00150"/>
    </source>
</evidence>
<dbReference type="InterPro" id="IPR017853">
    <property type="entry name" value="GH"/>
</dbReference>
<sequence>MMCSLRMLSLLFKTVTVIGLTVRRSSLDRNHCSGAKVRTFCNCFFVVVAGLMVSTSFAKEPADQDNKTTQARIVVSQDGSHFVLEGSTKPFVVWGVNYDHDAVGQGRLIEDYWHDEWETVVEDFQEIRDLNANVVRIHLQLGRFMETATKPNSKNLKKLAELIKLAEDNGLYLDITGLACYHKADIPDWYDSLPEQQRWGVQANFWREVATICRESSAIFCYDLMNEPVLPGKDGEKEWLAGELGGKFFVQRISLDLAGRERKEVAAAWVKRMTEAIREVDKSHLITLGVIPWAHSFKNAKPLFYSPEVSGPLDFVSVHFYPKKDHIDESLAALRVYEIGKPLVIEEIFPLSAGQDQTVEFIERSRDIADGWISFYWGVTVEEYKSKEGIVEAIMAEWLTWFKENAPPK</sequence>
<evidence type="ECO:0000313" key="6">
    <source>
        <dbReference type="Proteomes" id="UP000315724"/>
    </source>
</evidence>
<dbReference type="SUPFAM" id="SSF51445">
    <property type="entry name" value="(Trans)glycosidases"/>
    <property type="match status" value="1"/>
</dbReference>
<evidence type="ECO:0000256" key="1">
    <source>
        <dbReference type="ARBA" id="ARBA00022801"/>
    </source>
</evidence>
<name>A0A517QS79_9PLAN</name>
<dbReference type="GO" id="GO:0004553">
    <property type="term" value="F:hydrolase activity, hydrolyzing O-glycosyl compounds"/>
    <property type="evidence" value="ECO:0007669"/>
    <property type="project" value="InterPro"/>
</dbReference>
<dbReference type="AlphaFoldDB" id="A0A517QS79"/>
<dbReference type="Proteomes" id="UP000315724">
    <property type="component" value="Chromosome"/>
</dbReference>
<reference evidence="5 6" key="1">
    <citation type="submission" date="2019-02" db="EMBL/GenBank/DDBJ databases">
        <title>Deep-cultivation of Planctomycetes and their phenomic and genomic characterization uncovers novel biology.</title>
        <authorList>
            <person name="Wiegand S."/>
            <person name="Jogler M."/>
            <person name="Boedeker C."/>
            <person name="Pinto D."/>
            <person name="Vollmers J."/>
            <person name="Rivas-Marin E."/>
            <person name="Kohn T."/>
            <person name="Peeters S.H."/>
            <person name="Heuer A."/>
            <person name="Rast P."/>
            <person name="Oberbeckmann S."/>
            <person name="Bunk B."/>
            <person name="Jeske O."/>
            <person name="Meyerdierks A."/>
            <person name="Storesund J.E."/>
            <person name="Kallscheuer N."/>
            <person name="Luecker S."/>
            <person name="Lage O.M."/>
            <person name="Pohl T."/>
            <person name="Merkel B.J."/>
            <person name="Hornburger P."/>
            <person name="Mueller R.-W."/>
            <person name="Bruemmer F."/>
            <person name="Labrenz M."/>
            <person name="Spormann A.M."/>
            <person name="Op den Camp H."/>
            <person name="Overmann J."/>
            <person name="Amann R."/>
            <person name="Jetten M.S.M."/>
            <person name="Mascher T."/>
            <person name="Medema M.H."/>
            <person name="Devos D.P."/>
            <person name="Kaster A.-K."/>
            <person name="Ovreas L."/>
            <person name="Rohde M."/>
            <person name="Galperin M.Y."/>
            <person name="Jogler C."/>
        </authorList>
    </citation>
    <scope>NUCLEOTIDE SEQUENCE [LARGE SCALE GENOMIC DNA]</scope>
    <source>
        <strain evidence="5 6">Mal48</strain>
    </source>
</reference>
<evidence type="ECO:0000256" key="3">
    <source>
        <dbReference type="RuleBase" id="RU361153"/>
    </source>
</evidence>
<dbReference type="InterPro" id="IPR001547">
    <property type="entry name" value="Glyco_hydro_5"/>
</dbReference>
<dbReference type="Gene3D" id="3.20.20.80">
    <property type="entry name" value="Glycosidases"/>
    <property type="match status" value="1"/>
</dbReference>
<proteinExistence type="inferred from homology"/>
<keyword evidence="6" id="KW-1185">Reference proteome</keyword>
<evidence type="ECO:0000256" key="2">
    <source>
        <dbReference type="ARBA" id="ARBA00023295"/>
    </source>
</evidence>
<keyword evidence="2 3" id="KW-0326">Glycosidase</keyword>
<comment type="similarity">
    <text evidence="3">Belongs to the glycosyl hydrolase 5 (cellulase A) family.</text>
</comment>
<feature type="domain" description="Glycoside hydrolase family 5" evidence="4">
    <location>
        <begin position="113"/>
        <end position="325"/>
    </location>
</feature>
<evidence type="ECO:0000313" key="5">
    <source>
        <dbReference type="EMBL" id="QDT34486.1"/>
    </source>
</evidence>
<gene>
    <name evidence="5" type="ORF">Mal48_37470</name>
</gene>
<dbReference type="EMBL" id="CP036267">
    <property type="protein sequence ID" value="QDT34486.1"/>
    <property type="molecule type" value="Genomic_DNA"/>
</dbReference>
<protein>
    <submittedName>
        <fullName evidence="5">Cellulase (Glycosyl hydrolase family 5)</fullName>
    </submittedName>
</protein>